<keyword evidence="1" id="KW-0808">Transferase</keyword>
<dbReference type="CDD" id="cd00827">
    <property type="entry name" value="init_cond_enzymes"/>
    <property type="match status" value="1"/>
</dbReference>
<dbReference type="PANTHER" id="PTHR34069">
    <property type="entry name" value="3-OXOACYL-[ACYL-CARRIER-PROTEIN] SYNTHASE 3"/>
    <property type="match status" value="1"/>
</dbReference>
<dbReference type="Pfam" id="PF08541">
    <property type="entry name" value="ACP_syn_III_C"/>
    <property type="match status" value="1"/>
</dbReference>
<dbReference type="InterPro" id="IPR016039">
    <property type="entry name" value="Thiolase-like"/>
</dbReference>
<dbReference type="RefSeq" id="WP_146610222.1">
    <property type="nucleotide sequence ID" value="NZ_JACIGG010000003.1"/>
</dbReference>
<dbReference type="Proteomes" id="UP000249299">
    <property type="component" value="Unassembled WGS sequence"/>
</dbReference>
<dbReference type="GO" id="GO:0044550">
    <property type="term" value="P:secondary metabolite biosynthetic process"/>
    <property type="evidence" value="ECO:0007669"/>
    <property type="project" value="TreeGrafter"/>
</dbReference>
<dbReference type="PANTHER" id="PTHR34069:SF2">
    <property type="entry name" value="BETA-KETOACYL-[ACYL-CARRIER-PROTEIN] SYNTHASE III"/>
    <property type="match status" value="1"/>
</dbReference>
<proteinExistence type="predicted"/>
<gene>
    <name evidence="4" type="ORF">CH339_17140</name>
</gene>
<name>A0A327JLI0_9HYPH</name>
<dbReference type="GO" id="GO:0016746">
    <property type="term" value="F:acyltransferase activity"/>
    <property type="evidence" value="ECO:0007669"/>
    <property type="project" value="UniProtKB-KW"/>
</dbReference>
<protein>
    <recommendedName>
        <fullName evidence="3">Beta-ketoacyl-[acyl-carrier-protein] synthase III C-terminal domain-containing protein</fullName>
    </recommendedName>
</protein>
<keyword evidence="2" id="KW-0012">Acyltransferase</keyword>
<reference evidence="4 5" key="1">
    <citation type="submission" date="2017-07" db="EMBL/GenBank/DDBJ databases">
        <title>Draft Genome Sequences of Select Purple Nonsulfur Bacteria.</title>
        <authorList>
            <person name="Lasarre B."/>
            <person name="Mckinlay J.B."/>
        </authorList>
    </citation>
    <scope>NUCLEOTIDE SEQUENCE [LARGE SCALE GENOMIC DNA]</scope>
    <source>
        <strain evidence="4 5">DSM 11290</strain>
    </source>
</reference>
<evidence type="ECO:0000256" key="2">
    <source>
        <dbReference type="ARBA" id="ARBA00023315"/>
    </source>
</evidence>
<evidence type="ECO:0000259" key="3">
    <source>
        <dbReference type="Pfam" id="PF08541"/>
    </source>
</evidence>
<comment type="caution">
    <text evidence="4">The sequence shown here is derived from an EMBL/GenBank/DDBJ whole genome shotgun (WGS) entry which is preliminary data.</text>
</comment>
<dbReference type="InterPro" id="IPR013747">
    <property type="entry name" value="ACP_syn_III_C"/>
</dbReference>
<evidence type="ECO:0000313" key="5">
    <source>
        <dbReference type="Proteomes" id="UP000249299"/>
    </source>
</evidence>
<accession>A0A327JLI0</accession>
<dbReference type="AlphaFoldDB" id="A0A327JLI0"/>
<dbReference type="OrthoDB" id="8771453at2"/>
<sequence>MQPIGITSIGVHIPYYYMQRNTIAAAWGARGLKGCRSVANVDEDAVTMAVEAIRDAGADALGGGIQALYFASTTAPYAEKSHAAIVATACNLPETVFTTDIASSLKAGTGALRMALDAAIARPGTNTVVVAADCRDAAPKSPQEQLFGDAAAAVTIGDENPIAVIDHMSGNTREIVDVWRNAGERNINTAEPRFVTDCGYKSAMQAAVASFLKETRTSAPDYTRLVISTSDLREYLAVSKKLGFSPEQVQDPLMLEIGCSGTAQVFVALAAALETATPGDRILVANYGNGADVFSLTVTDAICRCPRRSRMRDLLASRRELAEYGRLLSFRGTIEPAAGEPFRLTISTAMTWRDQGTYLGLEGSVCEECGTAAFPVNRVCHSCGAKDKFTVSPRSHMEPEIFTYSVDRLAGRSDDPVVVQTVAEDKSGCRYYLNMTDFNPEEIFVGKKLNFTLRKIHNLGNFVNYYWKFRPLRKAEEKTNEG</sequence>
<dbReference type="EMBL" id="NPEV01000042">
    <property type="protein sequence ID" value="RAI25682.1"/>
    <property type="molecule type" value="Genomic_DNA"/>
</dbReference>
<keyword evidence="5" id="KW-1185">Reference proteome</keyword>
<evidence type="ECO:0000313" key="4">
    <source>
        <dbReference type="EMBL" id="RAI25682.1"/>
    </source>
</evidence>
<dbReference type="InterPro" id="IPR012340">
    <property type="entry name" value="NA-bd_OB-fold"/>
</dbReference>
<dbReference type="Gene3D" id="3.40.47.10">
    <property type="match status" value="1"/>
</dbReference>
<evidence type="ECO:0000256" key="1">
    <source>
        <dbReference type="ARBA" id="ARBA00022679"/>
    </source>
</evidence>
<dbReference type="SUPFAM" id="SSF50249">
    <property type="entry name" value="Nucleic acid-binding proteins"/>
    <property type="match status" value="1"/>
</dbReference>
<dbReference type="SUPFAM" id="SSF53901">
    <property type="entry name" value="Thiolase-like"/>
    <property type="match status" value="2"/>
</dbReference>
<organism evidence="4 5">
    <name type="scientific">Rhodobium orientis</name>
    <dbReference type="NCBI Taxonomy" id="34017"/>
    <lineage>
        <taxon>Bacteria</taxon>
        <taxon>Pseudomonadati</taxon>
        <taxon>Pseudomonadota</taxon>
        <taxon>Alphaproteobacteria</taxon>
        <taxon>Hyphomicrobiales</taxon>
        <taxon>Rhodobiaceae</taxon>
        <taxon>Rhodobium</taxon>
    </lineage>
</organism>
<feature type="domain" description="Beta-ketoacyl-[acyl-carrier-protein] synthase III C-terminal" evidence="3">
    <location>
        <begin position="213"/>
        <end position="297"/>
    </location>
</feature>